<evidence type="ECO:0000259" key="2">
    <source>
        <dbReference type="PROSITE" id="PS51112"/>
    </source>
</evidence>
<dbReference type="InterPro" id="IPR002733">
    <property type="entry name" value="AMMECR1_domain"/>
</dbReference>
<evidence type="ECO:0000256" key="1">
    <source>
        <dbReference type="HAMAP-Rule" id="MF_00645"/>
    </source>
</evidence>
<dbReference type="InterPro" id="IPR036071">
    <property type="entry name" value="AMMECR1_dom_sf"/>
</dbReference>
<dbReference type="AlphaFoldDB" id="A0A7G9YWY4"/>
<organism evidence="3">
    <name type="scientific">Candidatus Methanophagaceae archaeon ANME-1 ERB6</name>
    <dbReference type="NCBI Taxonomy" id="2759912"/>
    <lineage>
        <taxon>Archaea</taxon>
        <taxon>Methanobacteriati</taxon>
        <taxon>Methanobacteriota</taxon>
        <taxon>Stenosarchaea group</taxon>
        <taxon>Methanomicrobia</taxon>
        <taxon>Candidatus Methanophagales</taxon>
        <taxon>Candidatus Methanophagaceae</taxon>
    </lineage>
</organism>
<dbReference type="PANTHER" id="PTHR13016">
    <property type="entry name" value="AMMECR1 HOMOLOG"/>
    <property type="match status" value="1"/>
</dbReference>
<dbReference type="InterPro" id="IPR023472">
    <property type="entry name" value="Uncharacterised_MJ0810"/>
</dbReference>
<name>A0A7G9YWY4_9EURY</name>
<dbReference type="Pfam" id="PF01871">
    <property type="entry name" value="AMMECR1"/>
    <property type="match status" value="1"/>
</dbReference>
<dbReference type="SUPFAM" id="SSF143447">
    <property type="entry name" value="AMMECR1-like"/>
    <property type="match status" value="1"/>
</dbReference>
<dbReference type="InterPro" id="IPR023473">
    <property type="entry name" value="AMMECR1"/>
</dbReference>
<proteinExistence type="inferred from homology"/>
<dbReference type="NCBIfam" id="TIGR00296">
    <property type="entry name" value="TIGR00296 family protein"/>
    <property type="match status" value="1"/>
</dbReference>
<dbReference type="NCBIfam" id="TIGR04335">
    <property type="entry name" value="AmmeMemoSam_A"/>
    <property type="match status" value="1"/>
</dbReference>
<sequence>MSMLLTEEEGKEGLKLARQAIEKHLSENIRLKAEEAHLPASFEEDRGVFVTLNKHGNLRGCIGYPYPVFKLKDAIIDAAISAAVSDTRFPPVTKEEFENIVIELTILSLPQVLKAKPKDLPEQIEIGRHGLIVKKGMYQGLLLPQVATEYEWSAEEFLCQTCWKAGLPQDAWLEKDTEISTFEGQIFKERTPTFRKSAKSEEV</sequence>
<dbReference type="InterPro" id="IPR027623">
    <property type="entry name" value="AmmeMemoSam_A"/>
</dbReference>
<dbReference type="PANTHER" id="PTHR13016:SF0">
    <property type="entry name" value="AMME SYNDROME CANDIDATE GENE 1 PROTEIN"/>
    <property type="match status" value="1"/>
</dbReference>
<dbReference type="Gene3D" id="3.30.1490.150">
    <property type="entry name" value="Hypothetical protein ph0010, domain 2"/>
    <property type="match status" value="1"/>
</dbReference>
<reference evidence="3" key="1">
    <citation type="submission" date="2020-06" db="EMBL/GenBank/DDBJ databases">
        <title>Unique genomic features of the anaerobic methanotrophic archaea.</title>
        <authorList>
            <person name="Chadwick G.L."/>
            <person name="Skennerton C.T."/>
            <person name="Laso-Perez R."/>
            <person name="Leu A.O."/>
            <person name="Speth D.R."/>
            <person name="Yu H."/>
            <person name="Morgan-Lang C."/>
            <person name="Hatzenpichler R."/>
            <person name="Goudeau D."/>
            <person name="Malmstrom R."/>
            <person name="Brazelton W.J."/>
            <person name="Woyke T."/>
            <person name="Hallam S.J."/>
            <person name="Tyson G.W."/>
            <person name="Wegener G."/>
            <person name="Boetius A."/>
            <person name="Orphan V."/>
        </authorList>
    </citation>
    <scope>NUCLEOTIDE SEQUENCE</scope>
</reference>
<dbReference type="NCBIfam" id="NF002000">
    <property type="entry name" value="PRK00801.1"/>
    <property type="match status" value="1"/>
</dbReference>
<accession>A0A7G9YWY4</accession>
<dbReference type="HAMAP" id="MF_00645">
    <property type="entry name" value="AMMECR1"/>
    <property type="match status" value="1"/>
</dbReference>
<protein>
    <recommendedName>
        <fullName evidence="1">Protein BJKGENCM_00007</fullName>
    </recommendedName>
</protein>
<dbReference type="PROSITE" id="PS51112">
    <property type="entry name" value="AMMECR1"/>
    <property type="match status" value="1"/>
</dbReference>
<evidence type="ECO:0000313" key="3">
    <source>
        <dbReference type="EMBL" id="QNO52518.1"/>
    </source>
</evidence>
<dbReference type="Gene3D" id="3.30.700.20">
    <property type="entry name" value="Hypothetical protein ph0010, domain 1"/>
    <property type="match status" value="1"/>
</dbReference>
<gene>
    <name evidence="3" type="ORF">BJKGENCM_00007</name>
</gene>
<dbReference type="EMBL" id="MT631513">
    <property type="protein sequence ID" value="QNO52518.1"/>
    <property type="molecule type" value="Genomic_DNA"/>
</dbReference>
<dbReference type="InterPro" id="IPR027485">
    <property type="entry name" value="AMMECR1_N"/>
</dbReference>
<feature type="domain" description="AMMECR1" evidence="2">
    <location>
        <begin position="8"/>
        <end position="198"/>
    </location>
</feature>